<feature type="non-terminal residue" evidence="2">
    <location>
        <position position="220"/>
    </location>
</feature>
<proteinExistence type="predicted"/>
<organism evidence="2 3">
    <name type="scientific">Ramalina farinacea</name>
    <dbReference type="NCBI Taxonomy" id="258253"/>
    <lineage>
        <taxon>Eukaryota</taxon>
        <taxon>Fungi</taxon>
        <taxon>Dikarya</taxon>
        <taxon>Ascomycota</taxon>
        <taxon>Pezizomycotina</taxon>
        <taxon>Lecanoromycetes</taxon>
        <taxon>OSLEUM clade</taxon>
        <taxon>Lecanoromycetidae</taxon>
        <taxon>Lecanorales</taxon>
        <taxon>Lecanorineae</taxon>
        <taxon>Ramalinaceae</taxon>
        <taxon>Ramalina</taxon>
    </lineage>
</organism>
<comment type="caution">
    <text evidence="2">The sequence shown here is derived from an EMBL/GenBank/DDBJ whole genome shotgun (WGS) entry which is preliminary data.</text>
</comment>
<evidence type="ECO:0000256" key="1">
    <source>
        <dbReference type="SAM" id="Coils"/>
    </source>
</evidence>
<dbReference type="EMBL" id="JAPUFD010000013">
    <property type="protein sequence ID" value="MDI1491172.1"/>
    <property type="molecule type" value="Genomic_DNA"/>
</dbReference>
<dbReference type="Proteomes" id="UP001161017">
    <property type="component" value="Unassembled WGS sequence"/>
</dbReference>
<gene>
    <name evidence="2" type="primary">YTM1_2</name>
    <name evidence="2" type="ORF">OHK93_002379</name>
</gene>
<accession>A0AA43QRF5</accession>
<keyword evidence="1" id="KW-0175">Coiled coil</keyword>
<evidence type="ECO:0000313" key="3">
    <source>
        <dbReference type="Proteomes" id="UP001161017"/>
    </source>
</evidence>
<dbReference type="AlphaFoldDB" id="A0AA43QRF5"/>
<keyword evidence="3" id="KW-1185">Reference proteome</keyword>
<reference evidence="2" key="1">
    <citation type="journal article" date="2023" name="Genome Biol. Evol.">
        <title>First Whole Genome Sequence and Flow Cytometry Genome Size Data for the Lichen-Forming Fungus Ramalina farinacea (Ascomycota).</title>
        <authorList>
            <person name="Llewellyn T."/>
            <person name="Mian S."/>
            <person name="Hill R."/>
            <person name="Leitch I.J."/>
            <person name="Gaya E."/>
        </authorList>
    </citation>
    <scope>NUCLEOTIDE SEQUENCE</scope>
    <source>
        <strain evidence="2">LIQ254RAFAR</strain>
    </source>
</reference>
<feature type="coiled-coil region" evidence="1">
    <location>
        <begin position="43"/>
        <end position="95"/>
    </location>
</feature>
<evidence type="ECO:0000313" key="2">
    <source>
        <dbReference type="EMBL" id="MDI1491172.1"/>
    </source>
</evidence>
<sequence length="220" mass="24300">MPSLTSHDTYAHAILDHVQTGAYPEEEDVVSAELPAAGLPVVKELIEQSRRDLETEVQRHSQEAAPDIDGWIVQAKQLRNDVQGLHNESRQIVEEAAHGSSLEGNVHDAGSQIRLLNEELTFNHGIEASLKRLQAIRQDLDNIQQAILEDHLPEATHQIRDVEAQGLLQGSPPASRISAVFSARCSELRNDIAARLTQSWNGHIVVDHAALAITLRHDDN</sequence>
<protein>
    <submittedName>
        <fullName evidence="2">Ribosome biogenesis protein ytm1</fullName>
    </submittedName>
</protein>
<name>A0AA43QRF5_9LECA</name>